<dbReference type="EMBL" id="OIVN01002735">
    <property type="protein sequence ID" value="SPD06021.1"/>
    <property type="molecule type" value="Genomic_DNA"/>
</dbReference>
<organism evidence="9">
    <name type="scientific">Fagus sylvatica</name>
    <name type="common">Beechnut</name>
    <dbReference type="NCBI Taxonomy" id="28930"/>
    <lineage>
        <taxon>Eukaryota</taxon>
        <taxon>Viridiplantae</taxon>
        <taxon>Streptophyta</taxon>
        <taxon>Embryophyta</taxon>
        <taxon>Tracheophyta</taxon>
        <taxon>Spermatophyta</taxon>
        <taxon>Magnoliopsida</taxon>
        <taxon>eudicotyledons</taxon>
        <taxon>Gunneridae</taxon>
        <taxon>Pentapetalae</taxon>
        <taxon>rosids</taxon>
        <taxon>fabids</taxon>
        <taxon>Fagales</taxon>
        <taxon>Fagaceae</taxon>
        <taxon>Fagus</taxon>
    </lineage>
</organism>
<sequence>MRPILMKGHERPLTFLKYNRDGDLLFSCAKDHNPTVWFADNGERLGTYRGHNGAVWCCDVSRDSMTLITGSADQTAKIWNVKTGEQLFSFNFGSPARAVDLSVGDRLAVITTDPFMDSPSAIHVKRIADDPSEQTGDSVLVIKGPQGRINRAVWGPLNNTIISAGEDAVVRIWDSETGKLLKESEKEIGHKKTITSLMKSADGSHFLTGSLDKSAKLWDIRTLTLIKTYVTERPVNAVAMSPLLDHILFNPSLESMLSCDLNAIFDLGMRVVLGGGQDASAVTTTDHRAGKFEAKFFDKILQEEIGGVKGHFGPINALAFNPDGKRAANNNGSRKKSSSKSHFPNDGCCGVSIISYNLEAAFKTVKKKGRGGVNDIVGGGHGKSFSSGGEDGYVRLHHFDPDYFNVKI</sequence>
<evidence type="ECO:0000256" key="5">
    <source>
        <dbReference type="ARBA" id="ARBA00022917"/>
    </source>
</evidence>
<dbReference type="InterPro" id="IPR036322">
    <property type="entry name" value="WD40_repeat_dom_sf"/>
</dbReference>
<keyword evidence="3 8" id="KW-0853">WD repeat</keyword>
<comment type="subcellular location">
    <subcellularLocation>
        <location evidence="7">Cytoplasm</location>
    </subcellularLocation>
</comment>
<dbReference type="Pfam" id="PF00400">
    <property type="entry name" value="WD40"/>
    <property type="match status" value="1"/>
</dbReference>
<reference evidence="9" key="1">
    <citation type="submission" date="2018-02" db="EMBL/GenBank/DDBJ databases">
        <authorList>
            <person name="Cohen D.B."/>
            <person name="Kent A.D."/>
        </authorList>
    </citation>
    <scope>NUCLEOTIDE SEQUENCE</scope>
</reference>
<dbReference type="PRINTS" id="PR00320">
    <property type="entry name" value="GPROTEINBRPT"/>
</dbReference>
<dbReference type="InterPro" id="IPR001680">
    <property type="entry name" value="WD40_rpt"/>
</dbReference>
<comment type="function">
    <text evidence="7">Component of the eukaryotic translation initiation factor 3 (eIF-3) complex, which is involved in protein synthesis of a specialized repertoire of mRNAs and, together with other initiation factors, stimulates binding of mRNA and methionyl-tRNAi to the 40S ribosome. The eIF-3 complex specifically targets and initiates translation of a subset of mRNAs involved in cell proliferation.</text>
</comment>
<dbReference type="HAMAP" id="MF_03008">
    <property type="entry name" value="eIF3i"/>
    <property type="match status" value="1"/>
</dbReference>
<dbReference type="PANTHER" id="PTHR19877">
    <property type="entry name" value="EUKARYOTIC TRANSLATION INITIATION FACTOR 3 SUBUNIT I"/>
    <property type="match status" value="1"/>
</dbReference>
<feature type="repeat" description="WD" evidence="8">
    <location>
        <begin position="6"/>
        <end position="47"/>
    </location>
</feature>
<dbReference type="PROSITE" id="PS00678">
    <property type="entry name" value="WD_REPEATS_1"/>
    <property type="match status" value="2"/>
</dbReference>
<dbReference type="SMART" id="SM00320">
    <property type="entry name" value="WD40"/>
    <property type="match status" value="5"/>
</dbReference>
<dbReference type="GO" id="GO:0003743">
    <property type="term" value="F:translation initiation factor activity"/>
    <property type="evidence" value="ECO:0007669"/>
    <property type="project" value="UniProtKB-UniRule"/>
</dbReference>
<proteinExistence type="inferred from homology"/>
<dbReference type="InterPro" id="IPR020472">
    <property type="entry name" value="WD40_PAC1"/>
</dbReference>
<keyword evidence="2 7" id="KW-0396">Initiation factor</keyword>
<comment type="similarity">
    <text evidence="7">Belongs to the eIF-3 subunit I family.</text>
</comment>
<dbReference type="InterPro" id="IPR027525">
    <property type="entry name" value="eIF3i"/>
</dbReference>
<dbReference type="InterPro" id="IPR019775">
    <property type="entry name" value="WD40_repeat_CS"/>
</dbReference>
<keyword evidence="1 7" id="KW-0963">Cytoplasm</keyword>
<evidence type="ECO:0000256" key="2">
    <source>
        <dbReference type="ARBA" id="ARBA00022540"/>
    </source>
</evidence>
<keyword evidence="5 7" id="KW-0648">Protein biosynthesis</keyword>
<dbReference type="SUPFAM" id="SSF50978">
    <property type="entry name" value="WD40 repeat-like"/>
    <property type="match status" value="1"/>
</dbReference>
<name>A0A2N9H302_FAGSY</name>
<feature type="repeat" description="WD" evidence="8">
    <location>
        <begin position="187"/>
        <end position="228"/>
    </location>
</feature>
<feature type="repeat" description="WD" evidence="8">
    <location>
        <begin position="142"/>
        <end position="183"/>
    </location>
</feature>
<feature type="repeat" description="WD" evidence="8">
    <location>
        <begin position="48"/>
        <end position="89"/>
    </location>
</feature>
<dbReference type="MetOSite" id="A0A2N9H302"/>
<dbReference type="Gene3D" id="2.130.10.10">
    <property type="entry name" value="YVTN repeat-like/Quinoprotein amine dehydrogenase"/>
    <property type="match status" value="2"/>
</dbReference>
<evidence type="ECO:0000256" key="7">
    <source>
        <dbReference type="HAMAP-Rule" id="MF_03008"/>
    </source>
</evidence>
<dbReference type="AlphaFoldDB" id="A0A2N9H302"/>
<dbReference type="CDD" id="cd00200">
    <property type="entry name" value="WD40"/>
    <property type="match status" value="1"/>
</dbReference>
<dbReference type="PANTHER" id="PTHR19877:SF1">
    <property type="entry name" value="EUKARYOTIC TRANSLATION INITIATION FACTOR 3 SUBUNIT I"/>
    <property type="match status" value="1"/>
</dbReference>
<dbReference type="InterPro" id="IPR015943">
    <property type="entry name" value="WD40/YVTN_repeat-like_dom_sf"/>
</dbReference>
<dbReference type="GO" id="GO:0071541">
    <property type="term" value="C:eukaryotic translation initiation factor 3 complex, eIF3m"/>
    <property type="evidence" value="ECO:0007669"/>
    <property type="project" value="TreeGrafter"/>
</dbReference>
<dbReference type="PROSITE" id="PS50082">
    <property type="entry name" value="WD_REPEATS_2"/>
    <property type="match status" value="4"/>
</dbReference>
<evidence type="ECO:0000256" key="4">
    <source>
        <dbReference type="ARBA" id="ARBA00022737"/>
    </source>
</evidence>
<evidence type="ECO:0000256" key="3">
    <source>
        <dbReference type="ARBA" id="ARBA00022574"/>
    </source>
</evidence>
<dbReference type="GO" id="GO:0033290">
    <property type="term" value="C:eukaryotic 48S preinitiation complex"/>
    <property type="evidence" value="ECO:0007669"/>
    <property type="project" value="UniProtKB-UniRule"/>
</dbReference>
<comment type="subunit">
    <text evidence="7">Component of the eukaryotic translation initiation factor 3 (eIF-3) complex.</text>
</comment>
<evidence type="ECO:0000256" key="1">
    <source>
        <dbReference type="ARBA" id="ARBA00022490"/>
    </source>
</evidence>
<keyword evidence="4" id="KW-0677">Repeat</keyword>
<evidence type="ECO:0000256" key="6">
    <source>
        <dbReference type="ARBA" id="ARBA00038394"/>
    </source>
</evidence>
<evidence type="ECO:0000256" key="8">
    <source>
        <dbReference type="PROSITE-ProRule" id="PRU00221"/>
    </source>
</evidence>
<dbReference type="PROSITE" id="PS50294">
    <property type="entry name" value="WD_REPEATS_REGION"/>
    <property type="match status" value="3"/>
</dbReference>
<evidence type="ECO:0000313" key="9">
    <source>
        <dbReference type="EMBL" id="SPD06021.1"/>
    </source>
</evidence>
<dbReference type="GO" id="GO:0016282">
    <property type="term" value="C:eukaryotic 43S preinitiation complex"/>
    <property type="evidence" value="ECO:0007669"/>
    <property type="project" value="UniProtKB-UniRule"/>
</dbReference>
<protein>
    <recommendedName>
        <fullName evidence="7">Eukaryotic translation initiation factor 3 subunit I</fullName>
        <shortName evidence="7">eIF3i</shortName>
    </recommendedName>
</protein>
<dbReference type="GO" id="GO:0001732">
    <property type="term" value="P:formation of cytoplasmic translation initiation complex"/>
    <property type="evidence" value="ECO:0007669"/>
    <property type="project" value="UniProtKB-UniRule"/>
</dbReference>
<dbReference type="SUPFAM" id="SSF101898">
    <property type="entry name" value="NHL repeat"/>
    <property type="match status" value="1"/>
</dbReference>
<comment type="similarity">
    <text evidence="6">Belongs to the WD repeat STRAP family.</text>
</comment>
<accession>A0A2N9H302</accession>
<dbReference type="GO" id="GO:0003723">
    <property type="term" value="F:RNA binding"/>
    <property type="evidence" value="ECO:0007669"/>
    <property type="project" value="TreeGrafter"/>
</dbReference>
<gene>
    <name evidence="9" type="ORF">FSB_LOCUS33903</name>
</gene>
<dbReference type="Pfam" id="PF24805">
    <property type="entry name" value="EIF3I"/>
    <property type="match status" value="1"/>
</dbReference>